<sequence length="176" mass="20281">MATLRPCCADDIPAIAHIYEYYVLNTVLTFAHTPVPEDDFKRKWQEVLDEGCPYIVAVDDAQQVLGYTYVSGFRAQRRGYRHTVELTLFCHPDHRAKGIGSLLLRKLLDVLGAPERYPDFFAKPRGEDDKVRVILSVMAVDNTQWKEGLGLRDFYVKHGFEEVGHLKNVGHKFDRW</sequence>
<accession>A0A6A6JRI2</accession>
<dbReference type="RefSeq" id="XP_033656770.1">
    <property type="nucleotide sequence ID" value="XM_033793409.1"/>
</dbReference>
<gene>
    <name evidence="2" type="ORF">EI97DRAFT_170210</name>
</gene>
<keyword evidence="2" id="KW-0808">Transferase</keyword>
<dbReference type="Pfam" id="PF00583">
    <property type="entry name" value="Acetyltransf_1"/>
    <property type="match status" value="1"/>
</dbReference>
<organism evidence="2 3">
    <name type="scientific">Westerdykella ornata</name>
    <dbReference type="NCBI Taxonomy" id="318751"/>
    <lineage>
        <taxon>Eukaryota</taxon>
        <taxon>Fungi</taxon>
        <taxon>Dikarya</taxon>
        <taxon>Ascomycota</taxon>
        <taxon>Pezizomycotina</taxon>
        <taxon>Dothideomycetes</taxon>
        <taxon>Pleosporomycetidae</taxon>
        <taxon>Pleosporales</taxon>
        <taxon>Sporormiaceae</taxon>
        <taxon>Westerdykella</taxon>
    </lineage>
</organism>
<feature type="domain" description="N-acetyltransferase" evidence="1">
    <location>
        <begin position="2"/>
        <end position="176"/>
    </location>
</feature>
<dbReference type="GeneID" id="54546584"/>
<protein>
    <submittedName>
        <fullName evidence="2">Acetyltransferase</fullName>
    </submittedName>
</protein>
<reference evidence="2" key="1">
    <citation type="journal article" date="2020" name="Stud. Mycol.">
        <title>101 Dothideomycetes genomes: a test case for predicting lifestyles and emergence of pathogens.</title>
        <authorList>
            <person name="Haridas S."/>
            <person name="Albert R."/>
            <person name="Binder M."/>
            <person name="Bloem J."/>
            <person name="Labutti K."/>
            <person name="Salamov A."/>
            <person name="Andreopoulos B."/>
            <person name="Baker S."/>
            <person name="Barry K."/>
            <person name="Bills G."/>
            <person name="Bluhm B."/>
            <person name="Cannon C."/>
            <person name="Castanera R."/>
            <person name="Culley D."/>
            <person name="Daum C."/>
            <person name="Ezra D."/>
            <person name="Gonzalez J."/>
            <person name="Henrissat B."/>
            <person name="Kuo A."/>
            <person name="Liang C."/>
            <person name="Lipzen A."/>
            <person name="Lutzoni F."/>
            <person name="Magnuson J."/>
            <person name="Mondo S."/>
            <person name="Nolan M."/>
            <person name="Ohm R."/>
            <person name="Pangilinan J."/>
            <person name="Park H.-J."/>
            <person name="Ramirez L."/>
            <person name="Alfaro M."/>
            <person name="Sun H."/>
            <person name="Tritt A."/>
            <person name="Yoshinaga Y."/>
            <person name="Zwiers L.-H."/>
            <person name="Turgeon B."/>
            <person name="Goodwin S."/>
            <person name="Spatafora J."/>
            <person name="Crous P."/>
            <person name="Grigoriev I."/>
        </authorList>
    </citation>
    <scope>NUCLEOTIDE SEQUENCE</scope>
    <source>
        <strain evidence="2">CBS 379.55</strain>
    </source>
</reference>
<dbReference type="SUPFAM" id="SSF55729">
    <property type="entry name" value="Acyl-CoA N-acyltransferases (Nat)"/>
    <property type="match status" value="1"/>
</dbReference>
<name>A0A6A6JRI2_WESOR</name>
<evidence type="ECO:0000313" key="3">
    <source>
        <dbReference type="Proteomes" id="UP000800097"/>
    </source>
</evidence>
<keyword evidence="3" id="KW-1185">Reference proteome</keyword>
<evidence type="ECO:0000313" key="2">
    <source>
        <dbReference type="EMBL" id="KAF2279231.1"/>
    </source>
</evidence>
<dbReference type="InterPro" id="IPR000182">
    <property type="entry name" value="GNAT_dom"/>
</dbReference>
<dbReference type="Gene3D" id="3.40.630.30">
    <property type="match status" value="1"/>
</dbReference>
<dbReference type="AlphaFoldDB" id="A0A6A6JRI2"/>
<evidence type="ECO:0000259" key="1">
    <source>
        <dbReference type="PROSITE" id="PS51186"/>
    </source>
</evidence>
<proteinExistence type="predicted"/>
<dbReference type="PROSITE" id="PS51186">
    <property type="entry name" value="GNAT"/>
    <property type="match status" value="1"/>
</dbReference>
<dbReference type="Proteomes" id="UP000800097">
    <property type="component" value="Unassembled WGS sequence"/>
</dbReference>
<dbReference type="InterPro" id="IPR016181">
    <property type="entry name" value="Acyl_CoA_acyltransferase"/>
</dbReference>
<dbReference type="GO" id="GO:0016747">
    <property type="term" value="F:acyltransferase activity, transferring groups other than amino-acyl groups"/>
    <property type="evidence" value="ECO:0007669"/>
    <property type="project" value="InterPro"/>
</dbReference>
<dbReference type="OrthoDB" id="2129362at2759"/>
<dbReference type="EMBL" id="ML986486">
    <property type="protein sequence ID" value="KAF2279231.1"/>
    <property type="molecule type" value="Genomic_DNA"/>
</dbReference>